<evidence type="ECO:0000313" key="3">
    <source>
        <dbReference type="Proteomes" id="UP001295740"/>
    </source>
</evidence>
<proteinExistence type="predicted"/>
<accession>A0AAI8VTU7</accession>
<comment type="caution">
    <text evidence="2">The sequence shown here is derived from an EMBL/GenBank/DDBJ whole genome shotgun (WGS) entry which is preliminary data.</text>
</comment>
<name>A0AAI8VTU7_9PEZI</name>
<reference evidence="2" key="1">
    <citation type="submission" date="2023-10" db="EMBL/GenBank/DDBJ databases">
        <authorList>
            <person name="Hackl T."/>
        </authorList>
    </citation>
    <scope>NUCLEOTIDE SEQUENCE</scope>
</reference>
<gene>
    <name evidence="2" type="ORF">KHLLAP_LOCUS11434</name>
</gene>
<dbReference type="EMBL" id="CAUWAG010000018">
    <property type="protein sequence ID" value="CAJ2510966.1"/>
    <property type="molecule type" value="Genomic_DNA"/>
</dbReference>
<keyword evidence="3" id="KW-1185">Reference proteome</keyword>
<sequence>MSPLGQAGTDLFNLDIHQDLSSISTAPKILRTSTSTAETEKSTTVAIMSSSMRRLDIQKANKMNASHSESRDSGFALTPDSPAFPVAPVSATVDGVSYSARDIERMGRTLKQARADGAFPSTTTPLYNMEIMIHDYSRLVELSEVRRGMPPREWNRDRRSVELYLQIAREFQERDELHSEDVEQVNMSARARSFETRANDEATLYAMVRHALNSIVHGTAHGQATPGVDIPAVLTEIRDSLIGQAVRGENGVTEANVEYVIQHVFNTIDQSLEAQVSTLGNVADTQRAQVNAIAGHVGAIDNHVHAMGHNVNSMGSLVNSTNSNVNGMTTQVNMLQTIVNMLPEMVSRSIQQSLPELIQAGVEGAISDELVARLELFVGTMQGMRAREATTSQGAPVSEKGNKVSKKYSKKPCFIKRLFSSKKHGGGSGGHGSSSSGLAH</sequence>
<dbReference type="Proteomes" id="UP001295740">
    <property type="component" value="Unassembled WGS sequence"/>
</dbReference>
<organism evidence="2 3">
    <name type="scientific">Anthostomella pinea</name>
    <dbReference type="NCBI Taxonomy" id="933095"/>
    <lineage>
        <taxon>Eukaryota</taxon>
        <taxon>Fungi</taxon>
        <taxon>Dikarya</taxon>
        <taxon>Ascomycota</taxon>
        <taxon>Pezizomycotina</taxon>
        <taxon>Sordariomycetes</taxon>
        <taxon>Xylariomycetidae</taxon>
        <taxon>Xylariales</taxon>
        <taxon>Xylariaceae</taxon>
        <taxon>Anthostomella</taxon>
    </lineage>
</organism>
<protein>
    <submittedName>
        <fullName evidence="2">Uu.00g065910.m01.CDS01</fullName>
    </submittedName>
</protein>
<evidence type="ECO:0000313" key="2">
    <source>
        <dbReference type="EMBL" id="CAJ2510966.1"/>
    </source>
</evidence>
<evidence type="ECO:0000256" key="1">
    <source>
        <dbReference type="SAM" id="MobiDB-lite"/>
    </source>
</evidence>
<feature type="region of interest" description="Disordered" evidence="1">
    <location>
        <begin position="420"/>
        <end position="440"/>
    </location>
</feature>
<dbReference type="AlphaFoldDB" id="A0AAI8VTU7"/>